<dbReference type="FunFam" id="3.30.950.10:FF:000002">
    <property type="entry name" value="Ribosomal RNA small subunit methyltransferase I"/>
    <property type="match status" value="1"/>
</dbReference>
<dbReference type="GO" id="GO:0070677">
    <property type="term" value="F:rRNA (cytosine-2'-O-)-methyltransferase activity"/>
    <property type="evidence" value="ECO:0007669"/>
    <property type="project" value="UniProtKB-UniRule"/>
</dbReference>
<comment type="subcellular location">
    <subcellularLocation>
        <location evidence="6">Cytoplasm</location>
    </subcellularLocation>
</comment>
<dbReference type="STRING" id="1549748.WH95_09045"/>
<dbReference type="RefSeq" id="WP_046505842.1">
    <property type="nucleotide sequence ID" value="NZ_LANI01000005.1"/>
</dbReference>
<evidence type="ECO:0000256" key="5">
    <source>
        <dbReference type="ARBA" id="ARBA00022691"/>
    </source>
</evidence>
<comment type="caution">
    <text evidence="10">The sequence shown here is derived from an EMBL/GenBank/DDBJ whole genome shotgun (WGS) entry which is preliminary data.</text>
</comment>
<evidence type="ECO:0000256" key="4">
    <source>
        <dbReference type="ARBA" id="ARBA00022679"/>
    </source>
</evidence>
<comment type="catalytic activity">
    <reaction evidence="6">
        <text>cytidine(1402) in 16S rRNA + S-adenosyl-L-methionine = 2'-O-methylcytidine(1402) in 16S rRNA + S-adenosyl-L-homocysteine + H(+)</text>
        <dbReference type="Rhea" id="RHEA:42924"/>
        <dbReference type="Rhea" id="RHEA-COMP:10285"/>
        <dbReference type="Rhea" id="RHEA-COMP:10286"/>
        <dbReference type="ChEBI" id="CHEBI:15378"/>
        <dbReference type="ChEBI" id="CHEBI:57856"/>
        <dbReference type="ChEBI" id="CHEBI:59789"/>
        <dbReference type="ChEBI" id="CHEBI:74495"/>
        <dbReference type="ChEBI" id="CHEBI:82748"/>
        <dbReference type="EC" id="2.1.1.198"/>
    </reaction>
</comment>
<sequence length="316" mass="34037">MSSKQSSSQNHPVTKSDGTNKTLTEEQANSRPALSSDKPEPALYLVATPIGNMGDITDRAKKILAAADLIACEDTRVTKKLAQAFGFTAPLVAYHEHNADKVRPKLIEKVKKGNVVALVSDAGTPLISDPGYKLANSAHEEGIALTSIPGASAPINALVLSGLPTDRFFFNGFLPNKTGARCKALRELISIPSTLIFFESTHRLAGSLADMYDVLGNRPAAVTRELTKKFEEIRRGNLKDLSEHYAEVGNPKGEIVIVVGQSSVQSDVLSEQDLDDQIRSAMENNSLRDAAALISTATGLPKKKVYQRALELSKDN</sequence>
<dbReference type="SUPFAM" id="SSF53790">
    <property type="entry name" value="Tetrapyrrole methylase"/>
    <property type="match status" value="1"/>
</dbReference>
<evidence type="ECO:0000256" key="1">
    <source>
        <dbReference type="ARBA" id="ARBA00022490"/>
    </source>
</evidence>
<dbReference type="Pfam" id="PF00590">
    <property type="entry name" value="TP_methylase"/>
    <property type="match status" value="1"/>
</dbReference>
<dbReference type="InterPro" id="IPR014777">
    <property type="entry name" value="4pyrrole_Mease_sub1"/>
</dbReference>
<dbReference type="NCBIfam" id="TIGR00096">
    <property type="entry name" value="16S rRNA (cytidine(1402)-2'-O)-methyltransferase"/>
    <property type="match status" value="1"/>
</dbReference>
<feature type="domain" description="RsmI HTH" evidence="9">
    <location>
        <begin position="271"/>
        <end position="312"/>
    </location>
</feature>
<dbReference type="InterPro" id="IPR008189">
    <property type="entry name" value="rRNA_ssu_MeTfrase_I"/>
</dbReference>
<keyword evidence="2 6" id="KW-0698">rRNA processing</keyword>
<evidence type="ECO:0000256" key="6">
    <source>
        <dbReference type="HAMAP-Rule" id="MF_01877"/>
    </source>
</evidence>
<feature type="compositionally biased region" description="Polar residues" evidence="7">
    <location>
        <begin position="1"/>
        <end position="33"/>
    </location>
</feature>
<dbReference type="GO" id="GO:0005737">
    <property type="term" value="C:cytoplasm"/>
    <property type="evidence" value="ECO:0007669"/>
    <property type="project" value="UniProtKB-SubCell"/>
</dbReference>
<evidence type="ECO:0000313" key="11">
    <source>
        <dbReference type="Proteomes" id="UP000034491"/>
    </source>
</evidence>
<dbReference type="PANTHER" id="PTHR46111:SF1">
    <property type="entry name" value="RIBOSOMAL RNA SMALL SUBUNIT METHYLTRANSFERASE I"/>
    <property type="match status" value="1"/>
</dbReference>
<reference evidence="10 11" key="1">
    <citation type="submission" date="2015-03" db="EMBL/GenBank/DDBJ databases">
        <title>Genome sequence of Kiloniella sp. P1-1, isolated from the gut microflora of Pacific white shrimp, Penaeus vannamei.</title>
        <authorList>
            <person name="Shao Z."/>
            <person name="Wang L."/>
            <person name="Li X."/>
        </authorList>
    </citation>
    <scope>NUCLEOTIDE SEQUENCE [LARGE SCALE GENOMIC DNA]</scope>
    <source>
        <strain evidence="10 11">P1-1</strain>
    </source>
</reference>
<evidence type="ECO:0000313" key="10">
    <source>
        <dbReference type="EMBL" id="KKJ77194.1"/>
    </source>
</evidence>
<dbReference type="HAMAP" id="MF_01877">
    <property type="entry name" value="16SrRNA_methyltr_I"/>
    <property type="match status" value="1"/>
</dbReference>
<dbReference type="CDD" id="cd11648">
    <property type="entry name" value="RsmI"/>
    <property type="match status" value="1"/>
</dbReference>
<dbReference type="AlphaFoldDB" id="A0A0M2R9U7"/>
<dbReference type="InterPro" id="IPR035996">
    <property type="entry name" value="4pyrrol_Methylase_sf"/>
</dbReference>
<dbReference type="InterPro" id="IPR014776">
    <property type="entry name" value="4pyrrole_Mease_sub2"/>
</dbReference>
<dbReference type="InterPro" id="IPR018063">
    <property type="entry name" value="SAM_MeTrfase_RsmI_CS"/>
</dbReference>
<proteinExistence type="inferred from homology"/>
<feature type="region of interest" description="Disordered" evidence="7">
    <location>
        <begin position="1"/>
        <end position="37"/>
    </location>
</feature>
<gene>
    <name evidence="6" type="primary">rsmI</name>
    <name evidence="10" type="ORF">WH95_09045</name>
</gene>
<dbReference type="Pfam" id="PF23016">
    <property type="entry name" value="RsmI_C"/>
    <property type="match status" value="1"/>
</dbReference>
<dbReference type="EMBL" id="LANI01000005">
    <property type="protein sequence ID" value="KKJ77194.1"/>
    <property type="molecule type" value="Genomic_DNA"/>
</dbReference>
<comment type="function">
    <text evidence="6">Catalyzes the 2'-O-methylation of the ribose of cytidine 1402 (C1402) in 16S rRNA.</text>
</comment>
<dbReference type="PATRIC" id="fig|1549748.8.peg.3828"/>
<dbReference type="PANTHER" id="PTHR46111">
    <property type="entry name" value="RIBOSOMAL RNA SMALL SUBUNIT METHYLTRANSFERASE I"/>
    <property type="match status" value="1"/>
</dbReference>
<dbReference type="OrthoDB" id="9809084at2"/>
<dbReference type="PIRSF" id="PIRSF005917">
    <property type="entry name" value="MTase_YraL"/>
    <property type="match status" value="1"/>
</dbReference>
<feature type="domain" description="Tetrapyrrole methylase" evidence="8">
    <location>
        <begin position="43"/>
        <end position="241"/>
    </location>
</feature>
<keyword evidence="11" id="KW-1185">Reference proteome</keyword>
<evidence type="ECO:0000256" key="3">
    <source>
        <dbReference type="ARBA" id="ARBA00022603"/>
    </source>
</evidence>
<dbReference type="Gene3D" id="3.30.950.10">
    <property type="entry name" value="Methyltransferase, Cobalt-precorrin-4 Transmethylase, Domain 2"/>
    <property type="match status" value="1"/>
</dbReference>
<dbReference type="InterPro" id="IPR053910">
    <property type="entry name" value="RsmI_HTH"/>
</dbReference>
<evidence type="ECO:0000259" key="9">
    <source>
        <dbReference type="Pfam" id="PF23016"/>
    </source>
</evidence>
<comment type="similarity">
    <text evidence="6">Belongs to the methyltransferase superfamily. RsmI family.</text>
</comment>
<dbReference type="Proteomes" id="UP000034491">
    <property type="component" value="Unassembled WGS sequence"/>
</dbReference>
<keyword evidence="4 6" id="KW-0808">Transferase</keyword>
<name>A0A0M2R9U7_9PROT</name>
<dbReference type="FunFam" id="3.40.1010.10:FF:000007">
    <property type="entry name" value="Ribosomal RNA small subunit methyltransferase I"/>
    <property type="match status" value="1"/>
</dbReference>
<dbReference type="EC" id="2.1.1.198" evidence="6"/>
<dbReference type="InterPro" id="IPR000878">
    <property type="entry name" value="4pyrrol_Mease"/>
</dbReference>
<organism evidence="10 11">
    <name type="scientific">Kiloniella litopenaei</name>
    <dbReference type="NCBI Taxonomy" id="1549748"/>
    <lineage>
        <taxon>Bacteria</taxon>
        <taxon>Pseudomonadati</taxon>
        <taxon>Pseudomonadota</taxon>
        <taxon>Alphaproteobacteria</taxon>
        <taxon>Rhodospirillales</taxon>
        <taxon>Kiloniellaceae</taxon>
        <taxon>Kiloniella</taxon>
    </lineage>
</organism>
<dbReference type="Gene3D" id="3.40.1010.10">
    <property type="entry name" value="Cobalt-precorrin-4 Transmethylase, Domain 1"/>
    <property type="match status" value="1"/>
</dbReference>
<keyword evidence="3 6" id="KW-0489">Methyltransferase</keyword>
<keyword evidence="1 6" id="KW-0963">Cytoplasm</keyword>
<accession>A0A0M2R9U7</accession>
<evidence type="ECO:0000259" key="8">
    <source>
        <dbReference type="Pfam" id="PF00590"/>
    </source>
</evidence>
<dbReference type="PROSITE" id="PS01296">
    <property type="entry name" value="RSMI"/>
    <property type="match status" value="1"/>
</dbReference>
<keyword evidence="5 6" id="KW-0949">S-adenosyl-L-methionine</keyword>
<protein>
    <recommendedName>
        <fullName evidence="6">Ribosomal RNA small subunit methyltransferase I</fullName>
        <ecNumber evidence="6">2.1.1.198</ecNumber>
    </recommendedName>
    <alternativeName>
        <fullName evidence="6">16S rRNA 2'-O-ribose C1402 methyltransferase</fullName>
    </alternativeName>
    <alternativeName>
        <fullName evidence="6">rRNA (cytidine-2'-O-)-methyltransferase RsmI</fullName>
    </alternativeName>
</protein>
<evidence type="ECO:0000256" key="2">
    <source>
        <dbReference type="ARBA" id="ARBA00022552"/>
    </source>
</evidence>
<evidence type="ECO:0000256" key="7">
    <source>
        <dbReference type="SAM" id="MobiDB-lite"/>
    </source>
</evidence>